<evidence type="ECO:0000256" key="8">
    <source>
        <dbReference type="SAM" id="MobiDB-lite"/>
    </source>
</evidence>
<dbReference type="GO" id="GO:0010181">
    <property type="term" value="F:FMN binding"/>
    <property type="evidence" value="ECO:0007669"/>
    <property type="project" value="InterPro"/>
</dbReference>
<dbReference type="GO" id="GO:0000981">
    <property type="term" value="F:DNA-binding transcription factor activity, RNA polymerase II-specific"/>
    <property type="evidence" value="ECO:0007669"/>
    <property type="project" value="InterPro"/>
</dbReference>
<keyword evidence="6" id="KW-0804">Transcription</keyword>
<organism evidence="10 11">
    <name type="scientific">Stachybotrys chartarum (strain CBS 109288 / IBT 7711)</name>
    <name type="common">Toxic black mold</name>
    <name type="synonym">Stilbospora chartarum</name>
    <dbReference type="NCBI Taxonomy" id="1280523"/>
    <lineage>
        <taxon>Eukaryota</taxon>
        <taxon>Fungi</taxon>
        <taxon>Dikarya</taxon>
        <taxon>Ascomycota</taxon>
        <taxon>Pezizomycotina</taxon>
        <taxon>Sordariomycetes</taxon>
        <taxon>Hypocreomycetidae</taxon>
        <taxon>Hypocreales</taxon>
        <taxon>Stachybotryaceae</taxon>
        <taxon>Stachybotrys</taxon>
    </lineage>
</organism>
<evidence type="ECO:0000313" key="10">
    <source>
        <dbReference type="EMBL" id="KEY66472.1"/>
    </source>
</evidence>
<dbReference type="GO" id="GO:0008270">
    <property type="term" value="F:zinc ion binding"/>
    <property type="evidence" value="ECO:0007669"/>
    <property type="project" value="InterPro"/>
</dbReference>
<dbReference type="AlphaFoldDB" id="A0A084AME3"/>
<dbReference type="GO" id="GO:0016491">
    <property type="term" value="F:oxidoreductase activity"/>
    <property type="evidence" value="ECO:0007669"/>
    <property type="project" value="InterPro"/>
</dbReference>
<evidence type="ECO:0000256" key="1">
    <source>
        <dbReference type="ARBA" id="ARBA00004123"/>
    </source>
</evidence>
<keyword evidence="11" id="KW-1185">Reference proteome</keyword>
<protein>
    <recommendedName>
        <fullName evidence="9">Zn(2)-C6 fungal-type domain-containing protein</fullName>
    </recommendedName>
</protein>
<sequence>MDKKPFDHRLPSTCRLTLNHTREDAIAIAPPGAATYRDPFGVPSKTPTVLMEQALSVLGSYCTLDAPGAVPFWRSLARSPRESSEVSSSSNSVPLGRTSFEEHAMALDVVSQSANRPYAPIWTSHLGHVAEQDEEPGRGKRSRVTLACQRCKTRKQKCDGSNPCEKCKANNQECCYVIPQKPMPFGKNQYIKALERRVAELETFLSTQGMTELSSDHWAATAESTTSASDARSNPTPEPEPDEPDEAVLDWRDGVDSVVSVVRSLSLDVNGSGYMGASSHVALGRVFAFLAKTKHREAVETGQPRRQSLAASTAPRHPVNDVHQPIDFADVPAGIADRLFNGYLKHIATRWPVVHSVWVRELHARRHSLTDVFELTMLHLLYATAGRFIETTGETGEFHVKRHYASAAQSLDTIHQFNDIRTVQVLMLMAVYCLRDSIGPGAWTCSRTALLIAIDHGLHRQTKALSRLSMESELRKRLFWSCYAFDRQISIPMGRPFGISDRDIDVELPLDIDEDTTQEQLANLDSILGSQTKATSMTSFILIARLRRIESDIQQTVYRVDQSIVIDDATIDGFLHRLEVWKSTIPQDCRRMRDVGDVPFDGYDYYMVFYHKCLRLLLYPQISKTNVAPRFLKECAKACAGICGAYKRLHQTLAVGYSFMALQTVFMAGLTLVYCIWISPAEIFDMITSNGIHDCSILLFVIAERVLPAKKYRNAFEVIRQRVIDHISQEPAAPREAMAGLTEELAPSAQSFQVNMPFEVDNGSFEEFSQIITDMTGEEFAGALGRAGEEHMGDATVDFGAGAMYRMPEEGLPQSPVSVTLAMSSSALFTPLGIANGRITLSHRVVMAPMTRNRGVPLSDAVDNRVWLPDDVVALYYGQRASPGGLLITEGIPPSLEASGMPGVPGLFHAAQVDGWRKTVEAVHAKGGFIYAQLWHAGRATIPQMTGCPVVSASATAWETDETFPFRTPDTKEKIKYRDFPPVAMTEDQIAATTLDFVKAARAALDIGFDGVEINGGNGNLLDQFLHSNINTRTDSYGGSPQARCKFPLALISAVAAEVGPSNVGVRLEPTGLYNGTFGEQRVETWTFLCEQLAANYQGDSKISYVHFIEPRLDRVEANKEVFNNSWSLAQVSNEPFRDILSKAGIPCFSCGGWSAESAAAAAAEKHWDGVVFAKWFTSNPDLPEVLRLGKPLQAYDRSRFYGSWDGIREKGYVDYPTWEEAEAKKEQSVEAKGGVQSTVKEVVV</sequence>
<feature type="domain" description="Zn(2)-C6 fungal-type" evidence="9">
    <location>
        <begin position="147"/>
        <end position="176"/>
    </location>
</feature>
<dbReference type="EMBL" id="KL648657">
    <property type="protein sequence ID" value="KEY66472.1"/>
    <property type="molecule type" value="Genomic_DNA"/>
</dbReference>
<dbReference type="CDD" id="cd02933">
    <property type="entry name" value="OYE_like_FMN"/>
    <property type="match status" value="1"/>
</dbReference>
<dbReference type="PROSITE" id="PS50048">
    <property type="entry name" value="ZN2_CY6_FUNGAL_2"/>
    <property type="match status" value="1"/>
</dbReference>
<dbReference type="InterPro" id="IPR001138">
    <property type="entry name" value="Zn2Cys6_DnaBD"/>
</dbReference>
<evidence type="ECO:0000256" key="4">
    <source>
        <dbReference type="ARBA" id="ARBA00023015"/>
    </source>
</evidence>
<evidence type="ECO:0000259" key="9">
    <source>
        <dbReference type="PROSITE" id="PS50048"/>
    </source>
</evidence>
<evidence type="ECO:0000256" key="2">
    <source>
        <dbReference type="ARBA" id="ARBA00022723"/>
    </source>
</evidence>
<feature type="compositionally biased region" description="Low complexity" evidence="8">
    <location>
        <begin position="219"/>
        <end position="231"/>
    </location>
</feature>
<evidence type="ECO:0000256" key="7">
    <source>
        <dbReference type="ARBA" id="ARBA00023242"/>
    </source>
</evidence>
<dbReference type="InterPro" id="IPR052202">
    <property type="entry name" value="Yeast_MetPath_Reg"/>
</dbReference>
<dbReference type="CDD" id="cd12148">
    <property type="entry name" value="fungal_TF_MHR"/>
    <property type="match status" value="1"/>
</dbReference>
<dbReference type="SUPFAM" id="SSF51395">
    <property type="entry name" value="FMN-linked oxidoreductases"/>
    <property type="match status" value="1"/>
</dbReference>
<feature type="region of interest" description="Disordered" evidence="8">
    <location>
        <begin position="298"/>
        <end position="317"/>
    </location>
</feature>
<evidence type="ECO:0000256" key="3">
    <source>
        <dbReference type="ARBA" id="ARBA00022833"/>
    </source>
</evidence>
<dbReference type="InterPro" id="IPR013785">
    <property type="entry name" value="Aldolase_TIM"/>
</dbReference>
<reference evidence="10 11" key="1">
    <citation type="journal article" date="2014" name="BMC Genomics">
        <title>Comparative genome sequencing reveals chemotype-specific gene clusters in the toxigenic black mold Stachybotrys.</title>
        <authorList>
            <person name="Semeiks J."/>
            <person name="Borek D."/>
            <person name="Otwinowski Z."/>
            <person name="Grishin N.V."/>
        </authorList>
    </citation>
    <scope>NUCLEOTIDE SEQUENCE [LARGE SCALE GENOMIC DNA]</scope>
    <source>
        <strain evidence="11">CBS 109288 / IBT 7711</strain>
    </source>
</reference>
<dbReference type="GO" id="GO:0043565">
    <property type="term" value="F:sequence-specific DNA binding"/>
    <property type="evidence" value="ECO:0007669"/>
    <property type="project" value="TreeGrafter"/>
</dbReference>
<proteinExistence type="predicted"/>
<evidence type="ECO:0000313" key="11">
    <source>
        <dbReference type="Proteomes" id="UP000028045"/>
    </source>
</evidence>
<dbReference type="Gene3D" id="3.20.20.70">
    <property type="entry name" value="Aldolase class I"/>
    <property type="match status" value="1"/>
</dbReference>
<accession>A0A084AME3</accession>
<dbReference type="GO" id="GO:0006351">
    <property type="term" value="P:DNA-templated transcription"/>
    <property type="evidence" value="ECO:0007669"/>
    <property type="project" value="InterPro"/>
</dbReference>
<dbReference type="PANTHER" id="PTHR47782:SF12">
    <property type="entry name" value="ZN(II)2CYS6 TRANSCRIPTION FACTOR (EUROFUNG)"/>
    <property type="match status" value="1"/>
</dbReference>
<dbReference type="Pfam" id="PF00724">
    <property type="entry name" value="Oxidored_FMN"/>
    <property type="match status" value="1"/>
</dbReference>
<dbReference type="InterPro" id="IPR036864">
    <property type="entry name" value="Zn2-C6_fun-type_DNA-bd_sf"/>
</dbReference>
<evidence type="ECO:0000256" key="5">
    <source>
        <dbReference type="ARBA" id="ARBA00023125"/>
    </source>
</evidence>
<dbReference type="InterPro" id="IPR001155">
    <property type="entry name" value="OxRdtase_FMN_N"/>
</dbReference>
<keyword evidence="3" id="KW-0862">Zinc</keyword>
<evidence type="ECO:0000256" key="6">
    <source>
        <dbReference type="ARBA" id="ARBA00023163"/>
    </source>
</evidence>
<comment type="subcellular location">
    <subcellularLocation>
        <location evidence="1">Nucleus</location>
    </subcellularLocation>
</comment>
<dbReference type="GO" id="GO:0045944">
    <property type="term" value="P:positive regulation of transcription by RNA polymerase II"/>
    <property type="evidence" value="ECO:0007669"/>
    <property type="project" value="TreeGrafter"/>
</dbReference>
<keyword evidence="4" id="KW-0805">Transcription regulation</keyword>
<dbReference type="CDD" id="cd00067">
    <property type="entry name" value="GAL4"/>
    <property type="match status" value="1"/>
</dbReference>
<dbReference type="InterPro" id="IPR007219">
    <property type="entry name" value="XnlR_reg_dom"/>
</dbReference>
<dbReference type="Gene3D" id="4.10.240.10">
    <property type="entry name" value="Zn(2)-C6 fungal-type DNA-binding domain"/>
    <property type="match status" value="1"/>
</dbReference>
<keyword evidence="7" id="KW-0539">Nucleus</keyword>
<dbReference type="OrthoDB" id="276546at2759"/>
<feature type="region of interest" description="Disordered" evidence="8">
    <location>
        <begin position="212"/>
        <end position="247"/>
    </location>
</feature>
<dbReference type="SUPFAM" id="SSF57701">
    <property type="entry name" value="Zn2/Cys6 DNA-binding domain"/>
    <property type="match status" value="1"/>
</dbReference>
<dbReference type="PROSITE" id="PS00463">
    <property type="entry name" value="ZN2_CY6_FUNGAL_1"/>
    <property type="match status" value="1"/>
</dbReference>
<dbReference type="SMART" id="SM00906">
    <property type="entry name" value="Fungal_trans"/>
    <property type="match status" value="1"/>
</dbReference>
<dbReference type="Proteomes" id="UP000028045">
    <property type="component" value="Unassembled WGS sequence"/>
</dbReference>
<gene>
    <name evidence="10" type="ORF">S7711_04804</name>
</gene>
<name>A0A084AME3_STACB</name>
<dbReference type="GO" id="GO:0005634">
    <property type="term" value="C:nucleus"/>
    <property type="evidence" value="ECO:0007669"/>
    <property type="project" value="UniProtKB-SubCell"/>
</dbReference>
<dbReference type="PANTHER" id="PTHR47782">
    <property type="entry name" value="ZN(II)2CYS6 TRANSCRIPTION FACTOR (EUROFUNG)-RELATED"/>
    <property type="match status" value="1"/>
</dbReference>
<dbReference type="SMART" id="SM00066">
    <property type="entry name" value="GAL4"/>
    <property type="match status" value="1"/>
</dbReference>
<keyword evidence="5" id="KW-0238">DNA-binding</keyword>
<dbReference type="HOGENOM" id="CLU_266286_0_0_1"/>
<dbReference type="Pfam" id="PF00172">
    <property type="entry name" value="Zn_clus"/>
    <property type="match status" value="1"/>
</dbReference>
<dbReference type="Pfam" id="PF04082">
    <property type="entry name" value="Fungal_trans"/>
    <property type="match status" value="1"/>
</dbReference>
<keyword evidence="2" id="KW-0479">Metal-binding</keyword>